<dbReference type="GO" id="GO:0005576">
    <property type="term" value="C:extracellular region"/>
    <property type="evidence" value="ECO:0007669"/>
    <property type="project" value="UniProtKB-SubCell"/>
</dbReference>
<evidence type="ECO:0000256" key="1">
    <source>
        <dbReference type="ARBA" id="ARBA00004613"/>
    </source>
</evidence>
<feature type="signal peptide" evidence="8">
    <location>
        <begin position="1"/>
        <end position="21"/>
    </location>
</feature>
<dbReference type="InterPro" id="IPR036430">
    <property type="entry name" value="RNase_T2-like_sf"/>
</dbReference>
<comment type="similarity">
    <text evidence="2 7">Belongs to the RNase T2 family.</text>
</comment>
<protein>
    <recommendedName>
        <fullName evidence="9">Saposin A-type domain-containing protein</fullName>
    </recommendedName>
</protein>
<comment type="subcellular location">
    <subcellularLocation>
        <location evidence="1">Secreted</location>
    </subcellularLocation>
</comment>
<evidence type="ECO:0000256" key="6">
    <source>
        <dbReference type="ARBA" id="ARBA00023180"/>
    </source>
</evidence>
<dbReference type="SUPFAM" id="SSF55895">
    <property type="entry name" value="Ribonuclease Rh-like"/>
    <property type="match status" value="1"/>
</dbReference>
<keyword evidence="6" id="KW-0325">Glycoprotein</keyword>
<dbReference type="Pfam" id="PF02199">
    <property type="entry name" value="SapA"/>
    <property type="match status" value="1"/>
</dbReference>
<dbReference type="InterPro" id="IPR001568">
    <property type="entry name" value="RNase_T2-like"/>
</dbReference>
<evidence type="ECO:0000256" key="5">
    <source>
        <dbReference type="ARBA" id="ARBA00023157"/>
    </source>
</evidence>
<organism evidence="10 11">
    <name type="scientific">Klebsormidium nitens</name>
    <name type="common">Green alga</name>
    <name type="synonym">Ulothrix nitens</name>
    <dbReference type="NCBI Taxonomy" id="105231"/>
    <lineage>
        <taxon>Eukaryota</taxon>
        <taxon>Viridiplantae</taxon>
        <taxon>Streptophyta</taxon>
        <taxon>Klebsormidiophyceae</taxon>
        <taxon>Klebsormidiales</taxon>
        <taxon>Klebsormidiaceae</taxon>
        <taxon>Klebsormidium</taxon>
    </lineage>
</organism>
<evidence type="ECO:0000256" key="4">
    <source>
        <dbReference type="ARBA" id="ARBA00022729"/>
    </source>
</evidence>
<evidence type="ECO:0000313" key="11">
    <source>
        <dbReference type="Proteomes" id="UP000054558"/>
    </source>
</evidence>
<evidence type="ECO:0000256" key="2">
    <source>
        <dbReference type="ARBA" id="ARBA00007469"/>
    </source>
</evidence>
<evidence type="ECO:0000259" key="9">
    <source>
        <dbReference type="Pfam" id="PF02199"/>
    </source>
</evidence>
<dbReference type="AlphaFoldDB" id="A0A1Y1HYW1"/>
<dbReference type="PANTHER" id="PTHR11240">
    <property type="entry name" value="RIBONUCLEASE T2"/>
    <property type="match status" value="1"/>
</dbReference>
<proteinExistence type="inferred from homology"/>
<evidence type="ECO:0000256" key="8">
    <source>
        <dbReference type="SAM" id="SignalP"/>
    </source>
</evidence>
<keyword evidence="5" id="KW-1015">Disulfide bond</keyword>
<dbReference type="OrthoDB" id="435754at2759"/>
<reference evidence="10 11" key="1">
    <citation type="journal article" date="2014" name="Nat. Commun.">
        <title>Klebsormidium flaccidum genome reveals primary factors for plant terrestrial adaptation.</title>
        <authorList>
            <person name="Hori K."/>
            <person name="Maruyama F."/>
            <person name="Fujisawa T."/>
            <person name="Togashi T."/>
            <person name="Yamamoto N."/>
            <person name="Seo M."/>
            <person name="Sato S."/>
            <person name="Yamada T."/>
            <person name="Mori H."/>
            <person name="Tajima N."/>
            <person name="Moriyama T."/>
            <person name="Ikeuchi M."/>
            <person name="Watanabe M."/>
            <person name="Wada H."/>
            <person name="Kobayashi K."/>
            <person name="Saito M."/>
            <person name="Masuda T."/>
            <person name="Sasaki-Sekimoto Y."/>
            <person name="Mashiguchi K."/>
            <person name="Awai K."/>
            <person name="Shimojima M."/>
            <person name="Masuda S."/>
            <person name="Iwai M."/>
            <person name="Nobusawa T."/>
            <person name="Narise T."/>
            <person name="Kondo S."/>
            <person name="Saito H."/>
            <person name="Sato R."/>
            <person name="Murakawa M."/>
            <person name="Ihara Y."/>
            <person name="Oshima-Yamada Y."/>
            <person name="Ohtaka K."/>
            <person name="Satoh M."/>
            <person name="Sonobe K."/>
            <person name="Ishii M."/>
            <person name="Ohtani R."/>
            <person name="Kanamori-Sato M."/>
            <person name="Honoki R."/>
            <person name="Miyazaki D."/>
            <person name="Mochizuki H."/>
            <person name="Umetsu J."/>
            <person name="Higashi K."/>
            <person name="Shibata D."/>
            <person name="Kamiya Y."/>
            <person name="Sato N."/>
            <person name="Nakamura Y."/>
            <person name="Tabata S."/>
            <person name="Ida S."/>
            <person name="Kurokawa K."/>
            <person name="Ohta H."/>
        </authorList>
    </citation>
    <scope>NUCLEOTIDE SEQUENCE [LARGE SCALE GENOMIC DNA]</scope>
    <source>
        <strain evidence="10 11">NIES-2285</strain>
    </source>
</reference>
<keyword evidence="3" id="KW-0964">Secreted</keyword>
<dbReference type="GO" id="GO:0033897">
    <property type="term" value="F:ribonuclease T2 activity"/>
    <property type="evidence" value="ECO:0007669"/>
    <property type="project" value="InterPro"/>
</dbReference>
<name>A0A1Y1HYW1_KLENI</name>
<dbReference type="GO" id="GO:0003723">
    <property type="term" value="F:RNA binding"/>
    <property type="evidence" value="ECO:0007669"/>
    <property type="project" value="InterPro"/>
</dbReference>
<dbReference type="PANTHER" id="PTHR11240:SF22">
    <property type="entry name" value="RIBONUCLEASE T2"/>
    <property type="match status" value="1"/>
</dbReference>
<dbReference type="Gene3D" id="3.90.730.10">
    <property type="entry name" value="Ribonuclease T2-like"/>
    <property type="match status" value="1"/>
</dbReference>
<dbReference type="Proteomes" id="UP000054558">
    <property type="component" value="Unassembled WGS sequence"/>
</dbReference>
<evidence type="ECO:0000256" key="7">
    <source>
        <dbReference type="RuleBase" id="RU004328"/>
    </source>
</evidence>
<dbReference type="Pfam" id="PF00445">
    <property type="entry name" value="Ribonuclease_T2"/>
    <property type="match status" value="1"/>
</dbReference>
<sequence>MAATKAFIAVLALSALTAVSAQTVSVYNGTYSATTPNNALFTGPITPDPCTIGPSYWCLSDANMRRCQVYNVTVGVCGYSSGKCNSSSVQDFCAQNPTALRFNGGLTNAPPGKFGYYALALYWAPTSCSANSTAGGGFCSSYTLAGTQGSQNLVLHGLWTDYGSLYTTEPAAPAYNGSYQGWNQYCSATGPGRIDYSRCHVNGGLCPWANATAANFTQSNYEQCMRANGVTQCQVEEATVSALQADMARYAPGFLGADRTFLDHEFFKHASCVGGYLTDNKTAFFETAIGITKQLTANGSWADVNVHQKRGTAVDTTAFVNSMNNTAIPQCDRNCQLSEVWYCYGRDAAGFPTELITCPIGTLGSNNCKSCPQILIPDYSAGTVRRIVSSRKLL</sequence>
<dbReference type="EMBL" id="DF237112">
    <property type="protein sequence ID" value="GAQ83825.1"/>
    <property type="molecule type" value="Genomic_DNA"/>
</dbReference>
<feature type="chain" id="PRO_5012123869" description="Saposin A-type domain-containing protein" evidence="8">
    <location>
        <begin position="22"/>
        <end position="394"/>
    </location>
</feature>
<dbReference type="PROSITE" id="PS00531">
    <property type="entry name" value="RNASE_T2_2"/>
    <property type="match status" value="1"/>
</dbReference>
<dbReference type="InterPro" id="IPR003119">
    <property type="entry name" value="SAP_A"/>
</dbReference>
<keyword evidence="4 8" id="KW-0732">Signal</keyword>
<feature type="domain" description="Saposin A-type" evidence="9">
    <location>
        <begin position="48"/>
        <end position="68"/>
    </location>
</feature>
<evidence type="ECO:0000313" key="10">
    <source>
        <dbReference type="EMBL" id="GAQ83825.1"/>
    </source>
</evidence>
<evidence type="ECO:0000256" key="3">
    <source>
        <dbReference type="ARBA" id="ARBA00022525"/>
    </source>
</evidence>
<accession>A0A1Y1HYW1</accession>
<dbReference type="InterPro" id="IPR033130">
    <property type="entry name" value="RNase_T2_His_AS_2"/>
</dbReference>
<gene>
    <name evidence="10" type="ORF">KFL_001630220</name>
</gene>
<keyword evidence="11" id="KW-1185">Reference proteome</keyword>